<sequence>MRLESCILLERLGLLTGMTDENGPGPEIRARALALMNQATSLLDDHEGGLCRPPVRPKARFLMKRITWMMKVLEAQKTGLLPLRNGPFVPRGIARLKTMLRVMERGTTMPTLIWATVLLQLHRPRSSSIAMSPHLRTSLIETETK</sequence>
<gene>
    <name evidence="1" type="ORF">CIHG_09397</name>
</gene>
<reference evidence="2" key="1">
    <citation type="journal article" date="2010" name="Genome Res.">
        <title>Population genomic sequencing of Coccidioides fungi reveals recent hybridization and transposon control.</title>
        <authorList>
            <person name="Neafsey D.E."/>
            <person name="Barker B.M."/>
            <person name="Sharpton T.J."/>
            <person name="Stajich J.E."/>
            <person name="Park D.J."/>
            <person name="Whiston E."/>
            <person name="Hung C.-Y."/>
            <person name="McMahan C."/>
            <person name="White J."/>
            <person name="Sykes S."/>
            <person name="Heiman D."/>
            <person name="Young S."/>
            <person name="Zeng Q."/>
            <person name="Abouelleil A."/>
            <person name="Aftuck L."/>
            <person name="Bessette D."/>
            <person name="Brown A."/>
            <person name="FitzGerald M."/>
            <person name="Lui A."/>
            <person name="Macdonald J.P."/>
            <person name="Priest M."/>
            <person name="Orbach M.J."/>
            <person name="Galgiani J.N."/>
            <person name="Kirkland T.N."/>
            <person name="Cole G.T."/>
            <person name="Birren B.W."/>
            <person name="Henn M.R."/>
            <person name="Taylor J.W."/>
            <person name="Rounsley S.D."/>
        </authorList>
    </citation>
    <scope>NUCLEOTIDE SEQUENCE [LARGE SCALE GENOMIC DNA]</scope>
    <source>
        <strain evidence="2">H538.4</strain>
    </source>
</reference>
<proteinExistence type="predicted"/>
<protein>
    <submittedName>
        <fullName evidence="1">Uncharacterized protein</fullName>
    </submittedName>
</protein>
<accession>A0A0J8S2P0</accession>
<evidence type="ECO:0000313" key="2">
    <source>
        <dbReference type="Proteomes" id="UP000054563"/>
    </source>
</evidence>
<dbReference type="EMBL" id="DS017040">
    <property type="protein sequence ID" value="KMU91635.1"/>
    <property type="molecule type" value="Genomic_DNA"/>
</dbReference>
<name>A0A0J8S2P0_COCIT</name>
<organism evidence="1 2">
    <name type="scientific">Coccidioides immitis H538.4</name>
    <dbReference type="NCBI Taxonomy" id="396776"/>
    <lineage>
        <taxon>Eukaryota</taxon>
        <taxon>Fungi</taxon>
        <taxon>Dikarya</taxon>
        <taxon>Ascomycota</taxon>
        <taxon>Pezizomycotina</taxon>
        <taxon>Eurotiomycetes</taxon>
        <taxon>Eurotiomycetidae</taxon>
        <taxon>Onygenales</taxon>
        <taxon>Onygenaceae</taxon>
        <taxon>Coccidioides</taxon>
    </lineage>
</organism>
<dbReference type="AlphaFoldDB" id="A0A0J8S2P0"/>
<dbReference type="VEuPathDB" id="FungiDB:CIHG_09397"/>
<dbReference type="Proteomes" id="UP000054563">
    <property type="component" value="Unassembled WGS sequence"/>
</dbReference>
<evidence type="ECO:0000313" key="1">
    <source>
        <dbReference type="EMBL" id="KMU91635.1"/>
    </source>
</evidence>